<evidence type="ECO:0000313" key="7">
    <source>
        <dbReference type="Proteomes" id="UP000193570"/>
    </source>
</evidence>
<dbReference type="SUPFAM" id="SSF50891">
    <property type="entry name" value="Cyclophilin-like"/>
    <property type="match status" value="1"/>
</dbReference>
<feature type="signal peptide" evidence="4">
    <location>
        <begin position="1"/>
        <end position="18"/>
    </location>
</feature>
<keyword evidence="4" id="KW-0732">Signal</keyword>
<dbReference type="InterPro" id="IPR002130">
    <property type="entry name" value="Cyclophilin-type_PPIase_dom"/>
</dbReference>
<accession>A0A1X6Z7A4</accession>
<gene>
    <name evidence="6" type="primary">ppiB_1</name>
    <name evidence="6" type="ORF">ROJ8625_02121</name>
</gene>
<dbReference type="PRINTS" id="PR00153">
    <property type="entry name" value="CSAPPISMRASE"/>
</dbReference>
<dbReference type="InterPro" id="IPR029000">
    <property type="entry name" value="Cyclophilin-like_dom_sf"/>
</dbReference>
<dbReference type="Pfam" id="PF00160">
    <property type="entry name" value="Pro_isomerase"/>
    <property type="match status" value="1"/>
</dbReference>
<evidence type="ECO:0000256" key="1">
    <source>
        <dbReference type="ARBA" id="ARBA00007365"/>
    </source>
</evidence>
<dbReference type="Gene3D" id="2.40.100.10">
    <property type="entry name" value="Cyclophilin-like"/>
    <property type="match status" value="1"/>
</dbReference>
<dbReference type="AlphaFoldDB" id="A0A1X6Z7A4"/>
<dbReference type="InterPro" id="IPR044666">
    <property type="entry name" value="Cyclophilin_A-like"/>
</dbReference>
<keyword evidence="7" id="KW-1185">Reference proteome</keyword>
<evidence type="ECO:0000256" key="4">
    <source>
        <dbReference type="RuleBase" id="RU363019"/>
    </source>
</evidence>
<keyword evidence="3 4" id="KW-0413">Isomerase</keyword>
<protein>
    <recommendedName>
        <fullName evidence="4">Peptidyl-prolyl cis-trans isomerase</fullName>
        <shortName evidence="4">PPIase</shortName>
        <ecNumber evidence="4">5.2.1.8</ecNumber>
    </recommendedName>
</protein>
<feature type="domain" description="PPIase cyclophilin-type" evidence="5">
    <location>
        <begin position="20"/>
        <end position="182"/>
    </location>
</feature>
<evidence type="ECO:0000256" key="2">
    <source>
        <dbReference type="ARBA" id="ARBA00023110"/>
    </source>
</evidence>
<dbReference type="CDD" id="cd00317">
    <property type="entry name" value="cyclophilin"/>
    <property type="match status" value="1"/>
</dbReference>
<dbReference type="PANTHER" id="PTHR45625:SF4">
    <property type="entry name" value="PEPTIDYLPROLYL ISOMERASE DOMAIN AND WD REPEAT-CONTAINING PROTEIN 1"/>
    <property type="match status" value="1"/>
</dbReference>
<comment type="catalytic activity">
    <reaction evidence="4">
        <text>[protein]-peptidylproline (omega=180) = [protein]-peptidylproline (omega=0)</text>
        <dbReference type="Rhea" id="RHEA:16237"/>
        <dbReference type="Rhea" id="RHEA-COMP:10747"/>
        <dbReference type="Rhea" id="RHEA-COMP:10748"/>
        <dbReference type="ChEBI" id="CHEBI:83833"/>
        <dbReference type="ChEBI" id="CHEBI:83834"/>
        <dbReference type="EC" id="5.2.1.8"/>
    </reaction>
</comment>
<reference evidence="6 7" key="1">
    <citation type="submission" date="2017-03" db="EMBL/GenBank/DDBJ databases">
        <authorList>
            <person name="Afonso C.L."/>
            <person name="Miller P.J."/>
            <person name="Scott M.A."/>
            <person name="Spackman E."/>
            <person name="Goraichik I."/>
            <person name="Dimitrov K.M."/>
            <person name="Suarez D.L."/>
            <person name="Swayne D.E."/>
        </authorList>
    </citation>
    <scope>NUCLEOTIDE SEQUENCE [LARGE SCALE GENOMIC DNA]</scope>
    <source>
        <strain evidence="6 7">CECT 8625</strain>
    </source>
</reference>
<evidence type="ECO:0000259" key="5">
    <source>
        <dbReference type="PROSITE" id="PS50072"/>
    </source>
</evidence>
<dbReference type="OrthoDB" id="9807797at2"/>
<dbReference type="Proteomes" id="UP000193570">
    <property type="component" value="Unassembled WGS sequence"/>
</dbReference>
<name>A0A1X6Z7A4_9RHOB</name>
<dbReference type="PANTHER" id="PTHR45625">
    <property type="entry name" value="PEPTIDYL-PROLYL CIS-TRANS ISOMERASE-RELATED"/>
    <property type="match status" value="1"/>
</dbReference>
<evidence type="ECO:0000256" key="3">
    <source>
        <dbReference type="ARBA" id="ARBA00023235"/>
    </source>
</evidence>
<sequence>MRKLMIAALVAAAGPAAATGIEIDVAGEADGTITIDLFEDVAPEHAERIAALAEEGAYDNVVFHRVIEGFMAQTGDVEFGQMGSDMRMAGRGGSDRANLPAEFSDRSFGRGTVGMARSQSPDSANSQFFIMFAPAPHLDGQYTVVGEVTDGMDVVDAIKRGQGPNGAVTGQPDVMEEVRVID</sequence>
<comment type="function">
    <text evidence="4">PPIases accelerate the folding of proteins. It catalyzes the cis-trans isomerization of proline imidic peptide bonds in oligopeptides.</text>
</comment>
<dbReference type="GO" id="GO:0006457">
    <property type="term" value="P:protein folding"/>
    <property type="evidence" value="ECO:0007669"/>
    <property type="project" value="InterPro"/>
</dbReference>
<dbReference type="EC" id="5.2.1.8" evidence="4"/>
<evidence type="ECO:0000313" key="6">
    <source>
        <dbReference type="EMBL" id="SLN43008.1"/>
    </source>
</evidence>
<dbReference type="RefSeq" id="WP_085791815.1">
    <property type="nucleotide sequence ID" value="NZ_FWFK01000003.1"/>
</dbReference>
<dbReference type="PROSITE" id="PS50072">
    <property type="entry name" value="CSA_PPIASE_2"/>
    <property type="match status" value="1"/>
</dbReference>
<dbReference type="InterPro" id="IPR020892">
    <property type="entry name" value="Cyclophilin-type_PPIase_CS"/>
</dbReference>
<feature type="chain" id="PRO_5011817672" description="Peptidyl-prolyl cis-trans isomerase" evidence="4">
    <location>
        <begin position="19"/>
        <end position="182"/>
    </location>
</feature>
<dbReference type="GO" id="GO:0003755">
    <property type="term" value="F:peptidyl-prolyl cis-trans isomerase activity"/>
    <property type="evidence" value="ECO:0007669"/>
    <property type="project" value="UniProtKB-UniRule"/>
</dbReference>
<dbReference type="PROSITE" id="PS00170">
    <property type="entry name" value="CSA_PPIASE_1"/>
    <property type="match status" value="1"/>
</dbReference>
<organism evidence="6 7">
    <name type="scientific">Roseivivax jejudonensis</name>
    <dbReference type="NCBI Taxonomy" id="1529041"/>
    <lineage>
        <taxon>Bacteria</taxon>
        <taxon>Pseudomonadati</taxon>
        <taxon>Pseudomonadota</taxon>
        <taxon>Alphaproteobacteria</taxon>
        <taxon>Rhodobacterales</taxon>
        <taxon>Roseobacteraceae</taxon>
        <taxon>Roseivivax</taxon>
    </lineage>
</organism>
<dbReference type="EMBL" id="FWFK01000003">
    <property type="protein sequence ID" value="SLN43008.1"/>
    <property type="molecule type" value="Genomic_DNA"/>
</dbReference>
<proteinExistence type="inferred from homology"/>
<keyword evidence="2 4" id="KW-0697">Rotamase</keyword>
<comment type="similarity">
    <text evidence="1 4">Belongs to the cyclophilin-type PPIase family.</text>
</comment>